<dbReference type="Proteomes" id="UP000184164">
    <property type="component" value="Unassembled WGS sequence"/>
</dbReference>
<keyword evidence="4 7" id="KW-0812">Transmembrane</keyword>
<dbReference type="Pfam" id="PF13715">
    <property type="entry name" value="CarbopepD_reg_2"/>
    <property type="match status" value="1"/>
</dbReference>
<dbReference type="FunFam" id="2.60.40.1120:FF:000003">
    <property type="entry name" value="Outer membrane protein Omp121"/>
    <property type="match status" value="1"/>
</dbReference>
<dbReference type="OrthoDB" id="9768177at2"/>
<evidence type="ECO:0000256" key="5">
    <source>
        <dbReference type="ARBA" id="ARBA00023136"/>
    </source>
</evidence>
<evidence type="ECO:0000256" key="2">
    <source>
        <dbReference type="ARBA" id="ARBA00022448"/>
    </source>
</evidence>
<dbReference type="GO" id="GO:0009279">
    <property type="term" value="C:cell outer membrane"/>
    <property type="evidence" value="ECO:0007669"/>
    <property type="project" value="UniProtKB-SubCell"/>
</dbReference>
<protein>
    <submittedName>
        <fullName evidence="9">TonB-linked outer membrane protein, SusC/RagA family</fullName>
    </submittedName>
</protein>
<dbReference type="InterPro" id="IPR011662">
    <property type="entry name" value="Secretin/TonB_short_N"/>
</dbReference>
<accession>A0A1M4VVK5</accession>
<dbReference type="FunFam" id="2.170.130.10:FF:000008">
    <property type="entry name" value="SusC/RagA family TonB-linked outer membrane protein"/>
    <property type="match status" value="1"/>
</dbReference>
<dbReference type="STRING" id="1484053.SAMN05444274_102226"/>
<evidence type="ECO:0000259" key="8">
    <source>
        <dbReference type="SMART" id="SM00965"/>
    </source>
</evidence>
<organism evidence="9 10">
    <name type="scientific">Mariniphaga anaerophila</name>
    <dbReference type="NCBI Taxonomy" id="1484053"/>
    <lineage>
        <taxon>Bacteria</taxon>
        <taxon>Pseudomonadati</taxon>
        <taxon>Bacteroidota</taxon>
        <taxon>Bacteroidia</taxon>
        <taxon>Marinilabiliales</taxon>
        <taxon>Prolixibacteraceae</taxon>
        <taxon>Mariniphaga</taxon>
    </lineage>
</organism>
<dbReference type="NCBIfam" id="TIGR04057">
    <property type="entry name" value="SusC_RagA_signa"/>
    <property type="match status" value="1"/>
</dbReference>
<dbReference type="Pfam" id="PF07660">
    <property type="entry name" value="STN"/>
    <property type="match status" value="1"/>
</dbReference>
<dbReference type="Gene3D" id="2.40.170.20">
    <property type="entry name" value="TonB-dependent receptor, beta-barrel domain"/>
    <property type="match status" value="1"/>
</dbReference>
<dbReference type="InterPro" id="IPR037066">
    <property type="entry name" value="Plug_dom_sf"/>
</dbReference>
<dbReference type="SUPFAM" id="SSF49464">
    <property type="entry name" value="Carboxypeptidase regulatory domain-like"/>
    <property type="match status" value="1"/>
</dbReference>
<keyword evidence="2 7" id="KW-0813">Transport</keyword>
<dbReference type="AlphaFoldDB" id="A0A1M4VVK5"/>
<evidence type="ECO:0000256" key="1">
    <source>
        <dbReference type="ARBA" id="ARBA00004571"/>
    </source>
</evidence>
<evidence type="ECO:0000313" key="10">
    <source>
        <dbReference type="Proteomes" id="UP000184164"/>
    </source>
</evidence>
<evidence type="ECO:0000256" key="4">
    <source>
        <dbReference type="ARBA" id="ARBA00022692"/>
    </source>
</evidence>
<keyword evidence="5 7" id="KW-0472">Membrane</keyword>
<dbReference type="EMBL" id="FQUM01000002">
    <property type="protein sequence ID" value="SHE72999.1"/>
    <property type="molecule type" value="Genomic_DNA"/>
</dbReference>
<proteinExistence type="inferred from homology"/>
<evidence type="ECO:0000256" key="6">
    <source>
        <dbReference type="ARBA" id="ARBA00023237"/>
    </source>
</evidence>
<comment type="subcellular location">
    <subcellularLocation>
        <location evidence="1 7">Cell outer membrane</location>
        <topology evidence="1 7">Multi-pass membrane protein</topology>
    </subcellularLocation>
</comment>
<dbReference type="InterPro" id="IPR008969">
    <property type="entry name" value="CarboxyPept-like_regulatory"/>
</dbReference>
<dbReference type="InterPro" id="IPR023997">
    <property type="entry name" value="TonB-dep_OMP_SusC/RagA_CS"/>
</dbReference>
<evidence type="ECO:0000256" key="3">
    <source>
        <dbReference type="ARBA" id="ARBA00022452"/>
    </source>
</evidence>
<dbReference type="InterPro" id="IPR039426">
    <property type="entry name" value="TonB-dep_rcpt-like"/>
</dbReference>
<evidence type="ECO:0000313" key="9">
    <source>
        <dbReference type="EMBL" id="SHE72999.1"/>
    </source>
</evidence>
<dbReference type="SUPFAM" id="SSF56935">
    <property type="entry name" value="Porins"/>
    <property type="match status" value="1"/>
</dbReference>
<name>A0A1M4VVK5_9BACT</name>
<dbReference type="InterPro" id="IPR036942">
    <property type="entry name" value="Beta-barrel_TonB_sf"/>
</dbReference>
<gene>
    <name evidence="9" type="ORF">SAMN05444274_102226</name>
</gene>
<comment type="similarity">
    <text evidence="7">Belongs to the TonB-dependent receptor family.</text>
</comment>
<dbReference type="NCBIfam" id="TIGR04056">
    <property type="entry name" value="OMP_RagA_SusC"/>
    <property type="match status" value="1"/>
</dbReference>
<dbReference type="Pfam" id="PF07715">
    <property type="entry name" value="Plug"/>
    <property type="match status" value="1"/>
</dbReference>
<dbReference type="PROSITE" id="PS52016">
    <property type="entry name" value="TONB_DEPENDENT_REC_3"/>
    <property type="match status" value="1"/>
</dbReference>
<reference evidence="9 10" key="1">
    <citation type="submission" date="2016-11" db="EMBL/GenBank/DDBJ databases">
        <authorList>
            <person name="Jaros S."/>
            <person name="Januszkiewicz K."/>
            <person name="Wedrychowicz H."/>
        </authorList>
    </citation>
    <scope>NUCLEOTIDE SEQUENCE [LARGE SCALE GENOMIC DNA]</scope>
    <source>
        <strain evidence="9 10">DSM 26910</strain>
    </source>
</reference>
<feature type="domain" description="Secretin/TonB short N-terminal" evidence="8">
    <location>
        <begin position="69"/>
        <end position="121"/>
    </location>
</feature>
<dbReference type="SMART" id="SM00965">
    <property type="entry name" value="STN"/>
    <property type="match status" value="1"/>
</dbReference>
<dbReference type="Gene3D" id="2.170.130.10">
    <property type="entry name" value="TonB-dependent receptor, plug domain"/>
    <property type="match status" value="1"/>
</dbReference>
<dbReference type="InterPro" id="IPR012910">
    <property type="entry name" value="Plug_dom"/>
</dbReference>
<dbReference type="InterPro" id="IPR023996">
    <property type="entry name" value="TonB-dep_OMP_SusC/RagA"/>
</dbReference>
<sequence>MKKNLKGLSLPCKRDVKKILLMTKLTLFLSVFLVLQSFASAYSQTRLSIDSRNKSVKEVLWDIENQSEFRFFYNEDFVDMKRKVGFDIENETIFEIMDRLFDTSKVSYKIAENNLIVIIPAESQQSNSVQGKATDLDNNPLPGVTVIIKGTSTGTVTNMDGEYSLSSIPDNAILVFSFIGMHTQEVSVNGNSTINVVMQQDVIGIEEVVAVGYGTMKKSDLTGSVAQVKSETLESVPVYNMEQALKVGAAGIRVTQNSGIPGGRIEVRIRGGNSMIGDNQPLYVVDGFPVTGGIDFLNPSDIESVDILKDASATAIYGSRGANGVVIITSKRGRQGQKSKIEVNSFLGMQQEVNRFDVLNAKEYAVIANEWLKNQGLEQYFNVDQVQNPGTDWQDVVFRTAPLHNHTITFTGSSEKTQYSVSGNYYDQEGILLNSGVKRGSARINLDHEMNNWLTMGVNMQLSRRERFSVYSDNGYRGQGLLSSAASAPPTLPVYDEDGLPYQIEQEYNFGSADMRNPMVYAANKSRSFSNSVLGNGTFNIKFTPELSFRTLLGVQYSYGLGDNFTPIIYSSDRGSASVSNSYSNSFLNENTLSYIKKFNDIHNLNVVGGYTYQTSMYRSSSISVNGFANNTTENYDLSAAENIGNPGSSFSEWTLASFLGRANYSYRDKYMVTASIRADGSSRFGADHKWGYFPSAALAWRISEESFMQDVTAINSLKLRFSYGVTGNTALSAYQSLNRLSSVKYIYANQADVIGFVPTGISNSNLKWESTGQLDVGFDLNIVNNRLRFVFDYYKKNTKDLLASVPLPPSVGFGSILQNLGEIQNQGIEFSVNADVLQREFKWIASAQISANRNKVIKIAGDSDIFGAEQGAAWPSTNIARVGEPLGAFYGLLEDGLDENGFIKYQDISGPDGEPDGVINALDRVILGSYYPDFIYGFTSDFKYKNLELNIILEGVYGNQIFNATKGTNLNSFQRGNNQFKDIIGNYWTEENPDPNAKYPKISAATQVTASERFIEDGSYLRLKSLRFAYNLPVTAMGMGFFDAAQLYVSGTNLFTITKYSGLDPEVNTRGSDSGNVANRLWMGIDQNGYPNAKVYAIGLKLSF</sequence>
<keyword evidence="10" id="KW-1185">Reference proteome</keyword>
<dbReference type="Gene3D" id="2.60.40.1120">
    <property type="entry name" value="Carboxypeptidase-like, regulatory domain"/>
    <property type="match status" value="1"/>
</dbReference>
<evidence type="ECO:0000256" key="7">
    <source>
        <dbReference type="PROSITE-ProRule" id="PRU01360"/>
    </source>
</evidence>
<keyword evidence="3 7" id="KW-1134">Transmembrane beta strand</keyword>
<keyword evidence="6 7" id="KW-0998">Cell outer membrane</keyword>